<dbReference type="Proteomes" id="UP000254848">
    <property type="component" value="Unassembled WGS sequence"/>
</dbReference>
<comment type="caution">
    <text evidence="2">The sequence shown here is derived from an EMBL/GenBank/DDBJ whole genome shotgun (WGS) entry which is preliminary data.</text>
</comment>
<name>A0A370QQ11_9GAMM</name>
<keyword evidence="3" id="KW-1185">Reference proteome</keyword>
<reference evidence="2 3" key="1">
    <citation type="submission" date="2018-07" db="EMBL/GenBank/DDBJ databases">
        <title>Genomic Encyclopedia of Type Strains, Phase IV (KMG-IV): sequencing the most valuable type-strain genomes for metagenomic binning, comparative biology and taxonomic classification.</title>
        <authorList>
            <person name="Goeker M."/>
        </authorList>
    </citation>
    <scope>NUCLEOTIDE SEQUENCE [LARGE SCALE GENOMIC DNA]</scope>
    <source>
        <strain evidence="2 3">DSM 103736</strain>
    </source>
</reference>
<protein>
    <submittedName>
        <fullName evidence="2">LydA family holin superfamily III</fullName>
    </submittedName>
</protein>
<feature type="transmembrane region" description="Helical" evidence="1">
    <location>
        <begin position="12"/>
        <end position="36"/>
    </location>
</feature>
<dbReference type="Pfam" id="PF16083">
    <property type="entry name" value="Phage_holin_3_3"/>
    <property type="match status" value="1"/>
</dbReference>
<evidence type="ECO:0000313" key="3">
    <source>
        <dbReference type="Proteomes" id="UP000254848"/>
    </source>
</evidence>
<feature type="transmembrane region" description="Helical" evidence="1">
    <location>
        <begin position="76"/>
        <end position="97"/>
    </location>
</feature>
<keyword evidence="1" id="KW-0472">Membrane</keyword>
<accession>A0A370QQ11</accession>
<keyword evidence="1" id="KW-0812">Transmembrane</keyword>
<dbReference type="OrthoDB" id="6581450at2"/>
<organism evidence="2 3">
    <name type="scientific">Enterobacillus tribolii</name>
    <dbReference type="NCBI Taxonomy" id="1487935"/>
    <lineage>
        <taxon>Bacteria</taxon>
        <taxon>Pseudomonadati</taxon>
        <taxon>Pseudomonadota</taxon>
        <taxon>Gammaproteobacteria</taxon>
        <taxon>Enterobacterales</taxon>
        <taxon>Hafniaceae</taxon>
        <taxon>Enterobacillus</taxon>
    </lineage>
</organism>
<keyword evidence="1" id="KW-1133">Transmembrane helix</keyword>
<evidence type="ECO:0000256" key="1">
    <source>
        <dbReference type="SAM" id="Phobius"/>
    </source>
</evidence>
<dbReference type="InterPro" id="IPR032126">
    <property type="entry name" value="LydA_holin"/>
</dbReference>
<dbReference type="AlphaFoldDB" id="A0A370QQ11"/>
<sequence>MSVAPNPGSAKVVLIELEILITVLAIGGWGGFVSFLMNKENTETHKNVMDCLAQITISCFTGFILSVIAIDRNMSFNMVVLAAGLGGVFATPILRILGEKVKAFFSKTSMFK</sequence>
<proteinExistence type="predicted"/>
<dbReference type="RefSeq" id="WP_115458707.1">
    <property type="nucleotide sequence ID" value="NZ_QRAP01000005.1"/>
</dbReference>
<feature type="transmembrane region" description="Helical" evidence="1">
    <location>
        <begin position="48"/>
        <end position="70"/>
    </location>
</feature>
<evidence type="ECO:0000313" key="2">
    <source>
        <dbReference type="EMBL" id="RDK90886.1"/>
    </source>
</evidence>
<dbReference type="EMBL" id="QRAP01000005">
    <property type="protein sequence ID" value="RDK90886.1"/>
    <property type="molecule type" value="Genomic_DNA"/>
</dbReference>
<gene>
    <name evidence="2" type="ORF">C8D90_105167</name>
</gene>